<keyword evidence="10" id="KW-0443">Lipid metabolism</keyword>
<comment type="similarity">
    <text evidence="2">In the central section; belongs to the 3-hydroxyacyl-CoA dehydrogenase family.</text>
</comment>
<dbReference type="InterPro" id="IPR029045">
    <property type="entry name" value="ClpP/crotonase-like_dom_sf"/>
</dbReference>
<dbReference type="SUPFAM" id="SSF51735">
    <property type="entry name" value="NAD(P)-binding Rossmann-fold domains"/>
    <property type="match status" value="1"/>
</dbReference>
<keyword evidence="11" id="KW-0456">Lyase</keyword>
<dbReference type="InterPro" id="IPR050136">
    <property type="entry name" value="FA_oxidation_alpha_subunit"/>
</dbReference>
<evidence type="ECO:0000256" key="10">
    <source>
        <dbReference type="ARBA" id="ARBA00023098"/>
    </source>
</evidence>
<keyword evidence="6" id="KW-0276">Fatty acid metabolism</keyword>
<feature type="domain" description="3-hydroxyacyl-CoA dehydrogenase C-terminal" evidence="14">
    <location>
        <begin position="479"/>
        <end position="570"/>
    </location>
</feature>
<dbReference type="GO" id="GO:0006635">
    <property type="term" value="P:fatty acid beta-oxidation"/>
    <property type="evidence" value="ECO:0007669"/>
    <property type="project" value="UniProtKB-UniPathway"/>
</dbReference>
<dbReference type="UniPathway" id="UPA00659"/>
<dbReference type="Proteomes" id="UP000191110">
    <property type="component" value="Unassembled WGS sequence"/>
</dbReference>
<evidence type="ECO:0000259" key="15">
    <source>
        <dbReference type="Pfam" id="PF02737"/>
    </source>
</evidence>
<dbReference type="SUPFAM" id="SSF52096">
    <property type="entry name" value="ClpP/crotonase"/>
    <property type="match status" value="1"/>
</dbReference>
<protein>
    <recommendedName>
        <fullName evidence="5">enoyl-CoA hydratase</fullName>
        <ecNumber evidence="5">4.2.1.17</ecNumber>
    </recommendedName>
</protein>
<dbReference type="InterPro" id="IPR013328">
    <property type="entry name" value="6PGD_dom2"/>
</dbReference>
<dbReference type="PROSITE" id="PS00067">
    <property type="entry name" value="3HCDH"/>
    <property type="match status" value="1"/>
</dbReference>
<comment type="similarity">
    <text evidence="4">Belongs to the 3-hydroxyacyl-CoA dehydrogenase family.</text>
</comment>
<comment type="similarity">
    <text evidence="3">In the N-terminal section; belongs to the enoyl-CoA hydratase/isomerase family.</text>
</comment>
<dbReference type="Gene3D" id="3.90.226.10">
    <property type="entry name" value="2-enoyl-CoA Hydratase, Chain A, domain 1"/>
    <property type="match status" value="1"/>
</dbReference>
<evidence type="ECO:0000256" key="13">
    <source>
        <dbReference type="ARBA" id="ARBA00049556"/>
    </source>
</evidence>
<keyword evidence="9" id="KW-0520">NAD</keyword>
<evidence type="ECO:0000256" key="12">
    <source>
        <dbReference type="ARBA" id="ARBA00023268"/>
    </source>
</evidence>
<evidence type="ECO:0000313" key="17">
    <source>
        <dbReference type="Proteomes" id="UP000191110"/>
    </source>
</evidence>
<dbReference type="InterPro" id="IPR006176">
    <property type="entry name" value="3-OHacyl-CoA_DH_NAD-bd"/>
</dbReference>
<dbReference type="EMBL" id="MPRL01000096">
    <property type="protein sequence ID" value="OOZ38380.1"/>
    <property type="molecule type" value="Genomic_DNA"/>
</dbReference>
<evidence type="ECO:0000256" key="5">
    <source>
        <dbReference type="ARBA" id="ARBA00012076"/>
    </source>
</evidence>
<evidence type="ECO:0000256" key="11">
    <source>
        <dbReference type="ARBA" id="ARBA00023239"/>
    </source>
</evidence>
<comment type="caution">
    <text evidence="16">The sequence shown here is derived from an EMBL/GenBank/DDBJ whole genome shotgun (WGS) entry which is preliminary data.</text>
</comment>
<gene>
    <name evidence="16" type="ORF">BOW53_15755</name>
</gene>
<dbReference type="Gene3D" id="3.40.50.720">
    <property type="entry name" value="NAD(P)-binding Rossmann-like Domain"/>
    <property type="match status" value="1"/>
</dbReference>
<evidence type="ECO:0000256" key="2">
    <source>
        <dbReference type="ARBA" id="ARBA00007005"/>
    </source>
</evidence>
<dbReference type="SUPFAM" id="SSF48179">
    <property type="entry name" value="6-phosphogluconate dehydrogenase C-terminal domain-like"/>
    <property type="match status" value="2"/>
</dbReference>
<dbReference type="Pfam" id="PF02737">
    <property type="entry name" value="3HCDH_N"/>
    <property type="match status" value="1"/>
</dbReference>
<proteinExistence type="inferred from homology"/>
<dbReference type="Pfam" id="PF00725">
    <property type="entry name" value="3HCDH"/>
    <property type="match status" value="1"/>
</dbReference>
<keyword evidence="8" id="KW-0560">Oxidoreductase</keyword>
<dbReference type="InterPro" id="IPR006108">
    <property type="entry name" value="3HC_DH_C"/>
</dbReference>
<dbReference type="GO" id="GO:0016509">
    <property type="term" value="F:long-chain (3S)-3-hydroxyacyl-CoA dehydrogenase (NAD+) activity"/>
    <property type="evidence" value="ECO:0007669"/>
    <property type="project" value="TreeGrafter"/>
</dbReference>
<comment type="pathway">
    <text evidence="1">Lipid metabolism; fatty acid beta-oxidation.</text>
</comment>
<keyword evidence="12" id="KW-0511">Multifunctional enzyme</keyword>
<dbReference type="GO" id="GO:0004300">
    <property type="term" value="F:enoyl-CoA hydratase activity"/>
    <property type="evidence" value="ECO:0007669"/>
    <property type="project" value="UniProtKB-EC"/>
</dbReference>
<accession>A0A1T2L040</accession>
<reference evidence="16 17" key="1">
    <citation type="submission" date="2016-11" db="EMBL/GenBank/DDBJ databases">
        <title>Mixed transmission modes and dynamic genome evolution in an obligate animal-bacterial symbiosis.</title>
        <authorList>
            <person name="Russell S.L."/>
            <person name="Corbett-Detig R.B."/>
            <person name="Cavanaugh C.M."/>
        </authorList>
    </citation>
    <scope>NUCLEOTIDE SEQUENCE [LARGE SCALE GENOMIC DNA]</scope>
    <source>
        <strain evidence="16">Sveles-Q1</strain>
    </source>
</reference>
<dbReference type="GO" id="GO:0070403">
    <property type="term" value="F:NAD+ binding"/>
    <property type="evidence" value="ECO:0007669"/>
    <property type="project" value="InterPro"/>
</dbReference>
<evidence type="ECO:0000256" key="3">
    <source>
        <dbReference type="ARBA" id="ARBA00008750"/>
    </source>
</evidence>
<dbReference type="OrthoDB" id="5389341at2"/>
<evidence type="ECO:0000256" key="6">
    <source>
        <dbReference type="ARBA" id="ARBA00022832"/>
    </source>
</evidence>
<dbReference type="PANTHER" id="PTHR43612">
    <property type="entry name" value="TRIFUNCTIONAL ENZYME SUBUNIT ALPHA"/>
    <property type="match status" value="1"/>
</dbReference>
<evidence type="ECO:0000313" key="16">
    <source>
        <dbReference type="EMBL" id="OOZ38380.1"/>
    </source>
</evidence>
<dbReference type="Pfam" id="PF00378">
    <property type="entry name" value="ECH_1"/>
    <property type="match status" value="1"/>
</dbReference>
<evidence type="ECO:0000259" key="14">
    <source>
        <dbReference type="Pfam" id="PF00725"/>
    </source>
</evidence>
<evidence type="ECO:0000256" key="8">
    <source>
        <dbReference type="ARBA" id="ARBA00023002"/>
    </source>
</evidence>
<sequence>MSDKHWQLQRSSDGYAWLMLDRFDRDINALSSEVLEGLDEQLTSLERQPARGLVIASAKANGFIAGADVEQFRGLDDEETALDLILHGQDLMERIENLPFPTLALIHGFALGGGLELALACNYRIAEQQSRLGLPEVKLGIHPGFGGTLRLPQLIGHLPALELMLSGRSLSAKAARRIGLVDQVVPQRQLHDAAEQLIRRPPKQHRPVWHKRMMGTYLLRHLIEPILMRRVKQRVRADHYPAPFALLKLWRRYGAEKRQATAEALSVARLICGETAQSLVRVFFLQEKFKRQGDKSLFKGRHIHVVGAGVMGGDIAAWSALQGFRVTLQDRDAAVLARAVKRAHDLFNKRLKQPLAVTAAMDRLIPDLRGEGVAHADLFIEAIIEDAAAKQGLFRELETRAKRNAIFATNTSSIPLEVLADGMSHPERLVGIHFFNPVAKMQLVEVVVGERSGRDAVKKACAYVRRIERLPLPVKSSPGFLVNRVLMPYLLEAVALVERGVPAARIDRAALEFGMPMGPIRLADTVGLDICLAVAGVLSEPLNLAVPTLLRERVAEGRLGVKSGNGFYRYRNGQPVVKGQVDGSGLTRREITERLIGRITNEAQACLRDGIVSEADLVDAGIVFGTGFAPFRGGPLNFLRNRPEPDEVTPRHGVVVSGGV</sequence>
<dbReference type="InterPro" id="IPR006180">
    <property type="entry name" value="3-OHacyl-CoA_DH_CS"/>
</dbReference>
<evidence type="ECO:0000256" key="4">
    <source>
        <dbReference type="ARBA" id="ARBA00009463"/>
    </source>
</evidence>
<dbReference type="EC" id="4.2.1.17" evidence="5"/>
<name>A0A1T2L040_9GAMM</name>
<evidence type="ECO:0000256" key="1">
    <source>
        <dbReference type="ARBA" id="ARBA00005005"/>
    </source>
</evidence>
<dbReference type="PANTHER" id="PTHR43612:SF3">
    <property type="entry name" value="TRIFUNCTIONAL ENZYME SUBUNIT ALPHA, MITOCHONDRIAL"/>
    <property type="match status" value="1"/>
</dbReference>
<keyword evidence="7" id="KW-0442">Lipid degradation</keyword>
<dbReference type="AlphaFoldDB" id="A0A1T2L040"/>
<dbReference type="Gene3D" id="1.10.1040.10">
    <property type="entry name" value="N-(1-d-carboxylethyl)-l-norvaline Dehydrogenase, domain 2"/>
    <property type="match status" value="2"/>
</dbReference>
<evidence type="ECO:0000256" key="9">
    <source>
        <dbReference type="ARBA" id="ARBA00023027"/>
    </source>
</evidence>
<keyword evidence="17" id="KW-1185">Reference proteome</keyword>
<evidence type="ECO:0000256" key="7">
    <source>
        <dbReference type="ARBA" id="ARBA00022963"/>
    </source>
</evidence>
<dbReference type="InterPro" id="IPR008927">
    <property type="entry name" value="6-PGluconate_DH-like_C_sf"/>
</dbReference>
<organism evidence="16 17">
    <name type="scientific">Solemya pervernicosa gill symbiont</name>
    <dbReference type="NCBI Taxonomy" id="642797"/>
    <lineage>
        <taxon>Bacteria</taxon>
        <taxon>Pseudomonadati</taxon>
        <taxon>Pseudomonadota</taxon>
        <taxon>Gammaproteobacteria</taxon>
        <taxon>sulfur-oxidizing symbionts</taxon>
    </lineage>
</organism>
<feature type="domain" description="3-hydroxyacyl-CoA dehydrogenase NAD binding" evidence="15">
    <location>
        <begin position="303"/>
        <end position="475"/>
    </location>
</feature>
<dbReference type="RefSeq" id="WP_078485042.1">
    <property type="nucleotide sequence ID" value="NZ_MPRL01000096.1"/>
</dbReference>
<dbReference type="CDD" id="cd06558">
    <property type="entry name" value="crotonase-like"/>
    <property type="match status" value="1"/>
</dbReference>
<dbReference type="InterPro" id="IPR001753">
    <property type="entry name" value="Enoyl-CoA_hydra/iso"/>
</dbReference>
<dbReference type="InterPro" id="IPR036291">
    <property type="entry name" value="NAD(P)-bd_dom_sf"/>
</dbReference>
<comment type="catalytic activity">
    <reaction evidence="13">
        <text>a (3S)-3-hydroxyacyl-CoA + NAD(+) = a 3-oxoacyl-CoA + NADH + H(+)</text>
        <dbReference type="Rhea" id="RHEA:22432"/>
        <dbReference type="ChEBI" id="CHEBI:15378"/>
        <dbReference type="ChEBI" id="CHEBI:57318"/>
        <dbReference type="ChEBI" id="CHEBI:57540"/>
        <dbReference type="ChEBI" id="CHEBI:57945"/>
        <dbReference type="ChEBI" id="CHEBI:90726"/>
        <dbReference type="EC" id="1.1.1.35"/>
    </reaction>
</comment>